<feature type="domain" description="Amino acid permease/ SLC12A" evidence="9">
    <location>
        <begin position="41"/>
        <end position="506"/>
    </location>
</feature>
<dbReference type="PIRSF" id="PIRSF006060">
    <property type="entry name" value="AA_transporter"/>
    <property type="match status" value="1"/>
</dbReference>
<dbReference type="PROSITE" id="PS00218">
    <property type="entry name" value="AMINO_ACID_PERMEASE_1"/>
    <property type="match status" value="1"/>
</dbReference>
<keyword evidence="6 8" id="KW-1133">Transmembrane helix</keyword>
<keyword evidence="3" id="KW-0813">Transport</keyword>
<dbReference type="Pfam" id="PF00324">
    <property type="entry name" value="AA_permease"/>
    <property type="match status" value="1"/>
</dbReference>
<keyword evidence="4 8" id="KW-0812">Transmembrane</keyword>
<feature type="transmembrane region" description="Helical" evidence="8">
    <location>
        <begin position="407"/>
        <end position="428"/>
    </location>
</feature>
<keyword evidence="5" id="KW-0029">Amino-acid transport</keyword>
<evidence type="ECO:0000256" key="8">
    <source>
        <dbReference type="SAM" id="Phobius"/>
    </source>
</evidence>
<dbReference type="FunFam" id="1.20.1740.10:FF:000001">
    <property type="entry name" value="Amino acid permease"/>
    <property type="match status" value="1"/>
</dbReference>
<evidence type="ECO:0000256" key="6">
    <source>
        <dbReference type="ARBA" id="ARBA00022989"/>
    </source>
</evidence>
<feature type="transmembrane region" description="Helical" evidence="8">
    <location>
        <begin position="452"/>
        <end position="470"/>
    </location>
</feature>
<proteinExistence type="inferred from homology"/>
<dbReference type="Gene3D" id="1.20.1740.10">
    <property type="entry name" value="Amino acid/polyamine transporter I"/>
    <property type="match status" value="1"/>
</dbReference>
<protein>
    <recommendedName>
        <fullName evidence="9">Amino acid permease/ SLC12A domain-containing protein</fullName>
    </recommendedName>
</protein>
<evidence type="ECO:0000256" key="2">
    <source>
        <dbReference type="ARBA" id="ARBA00006983"/>
    </source>
</evidence>
<keyword evidence="11" id="KW-1185">Reference proteome</keyword>
<evidence type="ECO:0000256" key="7">
    <source>
        <dbReference type="ARBA" id="ARBA00023136"/>
    </source>
</evidence>
<reference evidence="10" key="1">
    <citation type="journal article" date="2021" name="Open Biol.">
        <title>Shared evolutionary footprints suggest mitochondrial oxidative damage underlies multiple complex I losses in fungi.</title>
        <authorList>
            <person name="Schikora-Tamarit M.A."/>
            <person name="Marcet-Houben M."/>
            <person name="Nosek J."/>
            <person name="Gabaldon T."/>
        </authorList>
    </citation>
    <scope>NUCLEOTIDE SEQUENCE</scope>
    <source>
        <strain evidence="10">NCAIM Y.01608</strain>
    </source>
</reference>
<feature type="transmembrane region" description="Helical" evidence="8">
    <location>
        <begin position="153"/>
        <end position="174"/>
    </location>
</feature>
<comment type="similarity">
    <text evidence="2">Belongs to the amino acid-polyamine-organocation (APC) superfamily. YAT (TC 2.A.3.10) family.</text>
</comment>
<comment type="subcellular location">
    <subcellularLocation>
        <location evidence="1">Membrane</location>
        <topology evidence="1">Multi-pass membrane protein</topology>
    </subcellularLocation>
</comment>
<dbReference type="InterPro" id="IPR050524">
    <property type="entry name" value="APC_YAT"/>
</dbReference>
<reference evidence="10" key="2">
    <citation type="submission" date="2021-01" db="EMBL/GenBank/DDBJ databases">
        <authorList>
            <person name="Schikora-Tamarit M.A."/>
        </authorList>
    </citation>
    <scope>NUCLEOTIDE SEQUENCE</scope>
    <source>
        <strain evidence="10">NCAIM Y.01608</strain>
    </source>
</reference>
<evidence type="ECO:0000256" key="5">
    <source>
        <dbReference type="ARBA" id="ARBA00022970"/>
    </source>
</evidence>
<dbReference type="EMBL" id="JAEUBD010000095">
    <property type="protein sequence ID" value="KAH3677784.1"/>
    <property type="molecule type" value="Genomic_DNA"/>
</dbReference>
<accession>A0A9P8PUU4</accession>
<sequence>MSEVPEKNSPVASKSNYLFTEEVVSEKEQLTEVHRGLKSRHVQLIALGGAIGTGIFVGTGSTLSSCGPAGLLVGYLILSFFVWCIMNQLGEMVSYIPVSGQSTMHALCERYTGNKSFAFAAGVNLYYAQALIAPSEMTAAAFVIQYWTDANVAIFISIFWVSCVALNFCAVKFFGEVEFWISSIKIITIVGLIIVGIVIFFGGAPASDGVLGFHYWKHPGAFVEHLVSGNTGKFLACWTGIVKSAFAFVLSPELITACAAEAEAPRSNLPKACKRFIYRLAFFYIVGVIVVGVIVGSNDPRLMDAVNSGASTAAGSPYVIGIQNAGIKVLNHIVNAAILTSAYSCGNSQFFAATRSLHSMACNGEVPAIFARCTRNGVPIYSVALTGAIALLAFLNCSNSSAKVFTWLTNICTISGFISWIFVSLTYLRFRKAISYHGLDDRIVFRPPLQKAGAYLSAGFFIVITITNGYGVFFDFNVADFFAAYITLPIVFALYVGHMLWFRNFHLFAPPEEIDCISGLEQIEKEAAEYVPPKPKNFVERIWFYIA</sequence>
<evidence type="ECO:0000256" key="1">
    <source>
        <dbReference type="ARBA" id="ARBA00004141"/>
    </source>
</evidence>
<dbReference type="AlphaFoldDB" id="A0A9P8PUU4"/>
<dbReference type="Proteomes" id="UP000788993">
    <property type="component" value="Unassembled WGS sequence"/>
</dbReference>
<keyword evidence="7 8" id="KW-0472">Membrane</keyword>
<dbReference type="PANTHER" id="PTHR43341:SF36">
    <property type="entry name" value="PROLINE-SPECIFIC PERMEASE"/>
    <property type="match status" value="1"/>
</dbReference>
<dbReference type="InterPro" id="IPR004841">
    <property type="entry name" value="AA-permease/SLC12A_dom"/>
</dbReference>
<gene>
    <name evidence="10" type="ORF">OGATHE_000438</name>
</gene>
<feature type="transmembrane region" description="Helical" evidence="8">
    <location>
        <begin position="378"/>
        <end position="395"/>
    </location>
</feature>
<evidence type="ECO:0000256" key="4">
    <source>
        <dbReference type="ARBA" id="ARBA00022692"/>
    </source>
</evidence>
<feature type="transmembrane region" description="Helical" evidence="8">
    <location>
        <begin position="186"/>
        <end position="206"/>
    </location>
</feature>
<feature type="transmembrane region" description="Helical" evidence="8">
    <location>
        <begin position="482"/>
        <end position="502"/>
    </location>
</feature>
<dbReference type="GO" id="GO:0015171">
    <property type="term" value="F:amino acid transmembrane transporter activity"/>
    <property type="evidence" value="ECO:0007669"/>
    <property type="project" value="TreeGrafter"/>
</dbReference>
<dbReference type="InterPro" id="IPR004840">
    <property type="entry name" value="Amino_acid_permease_CS"/>
</dbReference>
<comment type="caution">
    <text evidence="10">The sequence shown here is derived from an EMBL/GenBank/DDBJ whole genome shotgun (WGS) entry which is preliminary data.</text>
</comment>
<feature type="transmembrane region" description="Helical" evidence="8">
    <location>
        <begin position="44"/>
        <end position="63"/>
    </location>
</feature>
<evidence type="ECO:0000313" key="11">
    <source>
        <dbReference type="Proteomes" id="UP000788993"/>
    </source>
</evidence>
<dbReference type="GO" id="GO:0016020">
    <property type="term" value="C:membrane"/>
    <property type="evidence" value="ECO:0007669"/>
    <property type="project" value="UniProtKB-SubCell"/>
</dbReference>
<feature type="transmembrane region" description="Helical" evidence="8">
    <location>
        <begin position="69"/>
        <end position="86"/>
    </location>
</feature>
<evidence type="ECO:0000313" key="10">
    <source>
        <dbReference type="EMBL" id="KAH3677784.1"/>
    </source>
</evidence>
<feature type="transmembrane region" description="Helical" evidence="8">
    <location>
        <begin position="276"/>
        <end position="295"/>
    </location>
</feature>
<organism evidence="10 11">
    <name type="scientific">Ogataea polymorpha</name>
    <dbReference type="NCBI Taxonomy" id="460523"/>
    <lineage>
        <taxon>Eukaryota</taxon>
        <taxon>Fungi</taxon>
        <taxon>Dikarya</taxon>
        <taxon>Ascomycota</taxon>
        <taxon>Saccharomycotina</taxon>
        <taxon>Pichiomycetes</taxon>
        <taxon>Pichiales</taxon>
        <taxon>Pichiaceae</taxon>
        <taxon>Ogataea</taxon>
    </lineage>
</organism>
<dbReference type="PANTHER" id="PTHR43341">
    <property type="entry name" value="AMINO ACID PERMEASE"/>
    <property type="match status" value="1"/>
</dbReference>
<name>A0A9P8PUU4_9ASCO</name>
<evidence type="ECO:0000259" key="9">
    <source>
        <dbReference type="Pfam" id="PF00324"/>
    </source>
</evidence>
<evidence type="ECO:0000256" key="3">
    <source>
        <dbReference type="ARBA" id="ARBA00022448"/>
    </source>
</evidence>